<dbReference type="InterPro" id="IPR018108">
    <property type="entry name" value="MCP_transmembrane"/>
</dbReference>
<reference evidence="11 12" key="1">
    <citation type="journal article" date="2020" name="IScience">
        <title>Genome Sequencing of the Endangered Kingdonia uniflora (Circaeasteraceae, Ranunculales) Reveals Potential Mechanisms of Evolutionary Specialization.</title>
        <authorList>
            <person name="Sun Y."/>
            <person name="Deng T."/>
            <person name="Zhang A."/>
            <person name="Moore M.J."/>
            <person name="Landis J.B."/>
            <person name="Lin N."/>
            <person name="Zhang H."/>
            <person name="Zhang X."/>
            <person name="Huang J."/>
            <person name="Zhang X."/>
            <person name="Sun H."/>
            <person name="Wang H."/>
        </authorList>
    </citation>
    <scope>NUCLEOTIDE SEQUENCE [LARGE SCALE GENOMIC DNA]</scope>
    <source>
        <strain evidence="11">TB1705</strain>
        <tissue evidence="11">Leaf</tissue>
    </source>
</reference>
<keyword evidence="5" id="KW-0677">Repeat</keyword>
<dbReference type="AlphaFoldDB" id="A0A7J7M359"/>
<dbReference type="GO" id="GO:0016020">
    <property type="term" value="C:membrane"/>
    <property type="evidence" value="ECO:0007669"/>
    <property type="project" value="UniProtKB-SubCell"/>
</dbReference>
<evidence type="ECO:0000256" key="1">
    <source>
        <dbReference type="ARBA" id="ARBA00004141"/>
    </source>
</evidence>
<evidence type="ECO:0000256" key="2">
    <source>
        <dbReference type="ARBA" id="ARBA00006375"/>
    </source>
</evidence>
<dbReference type="PROSITE" id="PS50920">
    <property type="entry name" value="SOLCAR"/>
    <property type="match status" value="1"/>
</dbReference>
<evidence type="ECO:0000256" key="8">
    <source>
        <dbReference type="PROSITE-ProRule" id="PRU00282"/>
    </source>
</evidence>
<organism evidence="11 12">
    <name type="scientific">Kingdonia uniflora</name>
    <dbReference type="NCBI Taxonomy" id="39325"/>
    <lineage>
        <taxon>Eukaryota</taxon>
        <taxon>Viridiplantae</taxon>
        <taxon>Streptophyta</taxon>
        <taxon>Embryophyta</taxon>
        <taxon>Tracheophyta</taxon>
        <taxon>Spermatophyta</taxon>
        <taxon>Magnoliopsida</taxon>
        <taxon>Ranunculales</taxon>
        <taxon>Circaeasteraceae</taxon>
        <taxon>Kingdonia</taxon>
    </lineage>
</organism>
<sequence length="479" mass="52907">MLDSRQRKVKDFLLEDEPKTLSRWMIMDKVNHVIPNKRHAFAGALAGTFVSLSLHPVDTIKTLIQSHSMSQTHKPISHIVGSIISGHGVMGLYRGIDSNIVSSAPISAVYTFTYESVKGALLPLLPKEYHSIAHCTASGCASIATSFIFTPSERIKHQMQLVLTTKTAVLISLQLLCGLAGSTAALFITPFDVGADTKIDYVCQEFVVDLALFSTVLNLPPLIGKPHLYPFHDPNSIPDADLRSRMFSSQFSHLVRPHKLCKLMFLLGTGETIDFTLVIWEFMTRAIYIKDWVVGLSFATLIRWICEHHGISIPSHHLQAPIGTNGHARFKSVKLPLNPLFFSTTDDNLPGPALDWFNDFNDYTYEYSFATSSTPAGPVVTEETFQADLDVIDGCDDDALDTLVNFPLIEGGTSLPYMGSSSAELPSSSAPRRHRSSLVRALQFLSTKMDTGLKEVTDLCKDFKKLQASIARERGSEMS</sequence>
<evidence type="ECO:0000256" key="9">
    <source>
        <dbReference type="RuleBase" id="RU000488"/>
    </source>
</evidence>
<comment type="caution">
    <text evidence="11">The sequence shown here is derived from an EMBL/GenBank/DDBJ whole genome shotgun (WGS) entry which is preliminary data.</text>
</comment>
<dbReference type="EMBL" id="JACGCM010001798">
    <property type="protein sequence ID" value="KAF6149277.1"/>
    <property type="molecule type" value="Genomic_DNA"/>
</dbReference>
<keyword evidence="6 10" id="KW-1133">Transmembrane helix</keyword>
<keyword evidence="12" id="KW-1185">Reference proteome</keyword>
<evidence type="ECO:0000256" key="4">
    <source>
        <dbReference type="ARBA" id="ARBA00022692"/>
    </source>
</evidence>
<dbReference type="Pfam" id="PF00153">
    <property type="entry name" value="Mito_carr"/>
    <property type="match status" value="1"/>
</dbReference>
<evidence type="ECO:0000313" key="11">
    <source>
        <dbReference type="EMBL" id="KAF6149277.1"/>
    </source>
</evidence>
<evidence type="ECO:0000256" key="6">
    <source>
        <dbReference type="ARBA" id="ARBA00022989"/>
    </source>
</evidence>
<keyword evidence="4 8" id="KW-0812">Transmembrane</keyword>
<dbReference type="Gene3D" id="1.50.40.10">
    <property type="entry name" value="Mitochondrial carrier domain"/>
    <property type="match status" value="1"/>
</dbReference>
<evidence type="ECO:0000256" key="3">
    <source>
        <dbReference type="ARBA" id="ARBA00022448"/>
    </source>
</evidence>
<evidence type="ECO:0000256" key="10">
    <source>
        <dbReference type="SAM" id="Phobius"/>
    </source>
</evidence>
<name>A0A7J7M359_9MAGN</name>
<gene>
    <name evidence="11" type="ORF">GIB67_026133</name>
</gene>
<proteinExistence type="inferred from homology"/>
<dbReference type="OrthoDB" id="10253709at2759"/>
<comment type="similarity">
    <text evidence="2 9">Belongs to the mitochondrial carrier (TC 2.A.29) family.</text>
</comment>
<protein>
    <submittedName>
        <fullName evidence="11">Uncharacterized protein</fullName>
    </submittedName>
</protein>
<dbReference type="PANTHER" id="PTHR45667">
    <property type="entry name" value="S-ADENOSYLMETHIONINE MITOCHONDRIAL CARRIER PROTEIN"/>
    <property type="match status" value="1"/>
</dbReference>
<accession>A0A7J7M359</accession>
<feature type="transmembrane region" description="Helical" evidence="10">
    <location>
        <begin position="168"/>
        <end position="188"/>
    </location>
</feature>
<comment type="subcellular location">
    <subcellularLocation>
        <location evidence="1">Membrane</location>
        <topology evidence="1">Multi-pass membrane protein</topology>
    </subcellularLocation>
</comment>
<keyword evidence="3 9" id="KW-0813">Transport</keyword>
<evidence type="ECO:0000256" key="5">
    <source>
        <dbReference type="ARBA" id="ARBA00022737"/>
    </source>
</evidence>
<keyword evidence="7 8" id="KW-0472">Membrane</keyword>
<evidence type="ECO:0000256" key="7">
    <source>
        <dbReference type="ARBA" id="ARBA00023136"/>
    </source>
</evidence>
<dbReference type="Proteomes" id="UP000541444">
    <property type="component" value="Unassembled WGS sequence"/>
</dbReference>
<evidence type="ECO:0000313" key="12">
    <source>
        <dbReference type="Proteomes" id="UP000541444"/>
    </source>
</evidence>
<dbReference type="InterPro" id="IPR023395">
    <property type="entry name" value="MCP_dom_sf"/>
</dbReference>
<dbReference type="FunFam" id="1.50.40.10:FF:000162">
    <property type="entry name" value="Mitochondrial substrate carrier protein-like"/>
    <property type="match status" value="1"/>
</dbReference>
<feature type="repeat" description="Solcar" evidence="8">
    <location>
        <begin position="34"/>
        <end position="120"/>
    </location>
</feature>
<dbReference type="SUPFAM" id="SSF103506">
    <property type="entry name" value="Mitochondrial carrier"/>
    <property type="match status" value="1"/>
</dbReference>